<keyword evidence="8" id="KW-0963">Cytoplasm</keyword>
<dbReference type="EC" id="6.3.2.1" evidence="8"/>
<comment type="function">
    <text evidence="8">Catalyzes the condensation of pantoate with beta-alanine in an ATP-dependent reaction via a pantoyl-adenylate intermediate.</text>
</comment>
<dbReference type="GO" id="GO:0005829">
    <property type="term" value="C:cytosol"/>
    <property type="evidence" value="ECO:0007669"/>
    <property type="project" value="TreeGrafter"/>
</dbReference>
<dbReference type="HAMAP" id="MF_00158">
    <property type="entry name" value="PanC"/>
    <property type="match status" value="1"/>
</dbReference>
<feature type="active site" description="Proton donor" evidence="8">
    <location>
        <position position="36"/>
    </location>
</feature>
<comment type="similarity">
    <text evidence="2 8">Belongs to the pantothenate synthetase family.</text>
</comment>
<comment type="pathway">
    <text evidence="1 8">Cofactor biosynthesis; (R)-pantothenate biosynthesis; (R)-pantothenate from (R)-pantoate and beta-alanine: step 1/1.</text>
</comment>
<dbReference type="GO" id="GO:0015940">
    <property type="term" value="P:pantothenate biosynthetic process"/>
    <property type="evidence" value="ECO:0007669"/>
    <property type="project" value="UniProtKB-UniRule"/>
</dbReference>
<dbReference type="Pfam" id="PF02569">
    <property type="entry name" value="Pantoate_ligase"/>
    <property type="match status" value="1"/>
</dbReference>
<dbReference type="AlphaFoldDB" id="A0A1L4BTM5"/>
<evidence type="ECO:0000256" key="2">
    <source>
        <dbReference type="ARBA" id="ARBA00009256"/>
    </source>
</evidence>
<dbReference type="InterPro" id="IPR042176">
    <property type="entry name" value="Pantoate_ligase_C"/>
</dbReference>
<comment type="miscellaneous">
    <text evidence="8">The reaction proceeds by a bi uni uni bi ping pong mechanism.</text>
</comment>
<gene>
    <name evidence="8" type="primary">panC</name>
    <name evidence="9" type="ORF">F7310_07415</name>
</gene>
<feature type="binding site" evidence="8">
    <location>
        <begin position="29"/>
        <end position="36"/>
    </location>
    <ligand>
        <name>ATP</name>
        <dbReference type="ChEBI" id="CHEBI:30616"/>
    </ligand>
</feature>
<feature type="binding site" evidence="8">
    <location>
        <begin position="147"/>
        <end position="150"/>
    </location>
    <ligand>
        <name>ATP</name>
        <dbReference type="ChEBI" id="CHEBI:30616"/>
    </ligand>
</feature>
<dbReference type="NCBIfam" id="TIGR00125">
    <property type="entry name" value="cyt_tran_rel"/>
    <property type="match status" value="1"/>
</dbReference>
<feature type="binding site" evidence="8">
    <location>
        <position position="60"/>
    </location>
    <ligand>
        <name>beta-alanine</name>
        <dbReference type="ChEBI" id="CHEBI:57966"/>
    </ligand>
</feature>
<dbReference type="STRING" id="573570.F7310_07415"/>
<dbReference type="InterPro" id="IPR003721">
    <property type="entry name" value="Pantoate_ligase"/>
</dbReference>
<dbReference type="OrthoDB" id="9773087at2"/>
<evidence type="ECO:0000256" key="6">
    <source>
        <dbReference type="ARBA" id="ARBA00022840"/>
    </source>
</evidence>
<dbReference type="Proteomes" id="UP000184222">
    <property type="component" value="Chromosome"/>
</dbReference>
<keyword evidence="10" id="KW-1185">Reference proteome</keyword>
<dbReference type="EMBL" id="CP016796">
    <property type="protein sequence ID" value="API87198.1"/>
    <property type="molecule type" value="Genomic_DNA"/>
</dbReference>
<dbReference type="PANTHER" id="PTHR21299">
    <property type="entry name" value="CYTIDYLATE KINASE/PANTOATE-BETA-ALANINE LIGASE"/>
    <property type="match status" value="1"/>
</dbReference>
<evidence type="ECO:0000256" key="4">
    <source>
        <dbReference type="ARBA" id="ARBA00022655"/>
    </source>
</evidence>
<dbReference type="InterPro" id="IPR014729">
    <property type="entry name" value="Rossmann-like_a/b/a_fold"/>
</dbReference>
<sequence>MIIANNIENFQLVRSSFSSEKKIGFVPTMGTLHSGHISLIKKAQAENDLVIVSIFVNPTQFNNEYDFQTYPNNLEQDIKILESLEVDILFNPNQKDIYPDGDSLKILPNIEIADILEGKARPGHFSGMLTVVLKLLQIVKPNNLYLGEKDYQQLALIRQLIKDFFIDTKVIGCSIVREDFGLPLSSRNKNLSTSDIEITKVIYNIIKQDNFSNLEDLSKKIEATGARPEYIKEVDKRIFLAFYVNKVRLIDNFLKETGPSC</sequence>
<dbReference type="NCBIfam" id="TIGR00018">
    <property type="entry name" value="panC"/>
    <property type="match status" value="1"/>
</dbReference>
<proteinExistence type="inferred from homology"/>
<dbReference type="GO" id="GO:0004592">
    <property type="term" value="F:pantoate-beta-alanine ligase activity"/>
    <property type="evidence" value="ECO:0007669"/>
    <property type="project" value="UniProtKB-UniRule"/>
</dbReference>
<feature type="binding site" evidence="8">
    <location>
        <position position="60"/>
    </location>
    <ligand>
        <name>(R)-pantoate</name>
        <dbReference type="ChEBI" id="CHEBI:15980"/>
    </ligand>
</feature>
<evidence type="ECO:0000313" key="9">
    <source>
        <dbReference type="EMBL" id="API87198.1"/>
    </source>
</evidence>
<feature type="binding site" evidence="8">
    <location>
        <position position="176"/>
    </location>
    <ligand>
        <name>ATP</name>
        <dbReference type="ChEBI" id="CHEBI:30616"/>
    </ligand>
</feature>
<dbReference type="SUPFAM" id="SSF52374">
    <property type="entry name" value="Nucleotidylyl transferase"/>
    <property type="match status" value="1"/>
</dbReference>
<dbReference type="InterPro" id="IPR004821">
    <property type="entry name" value="Cyt_trans-like"/>
</dbReference>
<dbReference type="UniPathway" id="UPA00028">
    <property type="reaction ID" value="UER00005"/>
</dbReference>
<name>A0A1L4BTM5_9GAMM</name>
<keyword evidence="4 8" id="KW-0566">Pantothenate biosynthesis</keyword>
<evidence type="ECO:0000256" key="7">
    <source>
        <dbReference type="ARBA" id="ARBA00048258"/>
    </source>
</evidence>
<comment type="catalytic activity">
    <reaction evidence="7 8">
        <text>(R)-pantoate + beta-alanine + ATP = (R)-pantothenate + AMP + diphosphate + H(+)</text>
        <dbReference type="Rhea" id="RHEA:10912"/>
        <dbReference type="ChEBI" id="CHEBI:15378"/>
        <dbReference type="ChEBI" id="CHEBI:15980"/>
        <dbReference type="ChEBI" id="CHEBI:29032"/>
        <dbReference type="ChEBI" id="CHEBI:30616"/>
        <dbReference type="ChEBI" id="CHEBI:33019"/>
        <dbReference type="ChEBI" id="CHEBI:57966"/>
        <dbReference type="ChEBI" id="CHEBI:456215"/>
        <dbReference type="EC" id="6.3.2.1"/>
    </reaction>
</comment>
<accession>A0A1L4BTM5</accession>
<comment type="subunit">
    <text evidence="8">Homodimer.</text>
</comment>
<evidence type="ECO:0000313" key="10">
    <source>
        <dbReference type="Proteomes" id="UP000184222"/>
    </source>
</evidence>
<evidence type="ECO:0000256" key="5">
    <source>
        <dbReference type="ARBA" id="ARBA00022741"/>
    </source>
</evidence>
<organism evidence="9 10">
    <name type="scientific">Francisella uliginis</name>
    <dbReference type="NCBI Taxonomy" id="573570"/>
    <lineage>
        <taxon>Bacteria</taxon>
        <taxon>Pseudomonadati</taxon>
        <taxon>Pseudomonadota</taxon>
        <taxon>Gammaproteobacteria</taxon>
        <taxon>Thiotrichales</taxon>
        <taxon>Francisellaceae</taxon>
        <taxon>Francisella</taxon>
    </lineage>
</organism>
<dbReference type="Gene3D" id="3.30.1300.10">
    <property type="entry name" value="Pantoate-beta-alanine ligase, C-terminal domain"/>
    <property type="match status" value="1"/>
</dbReference>
<dbReference type="RefSeq" id="WP_072712912.1">
    <property type="nucleotide sequence ID" value="NZ_CP016796.1"/>
</dbReference>
<comment type="subcellular location">
    <subcellularLocation>
        <location evidence="8">Cytoplasm</location>
    </subcellularLocation>
</comment>
<evidence type="ECO:0000256" key="3">
    <source>
        <dbReference type="ARBA" id="ARBA00022598"/>
    </source>
</evidence>
<dbReference type="Gene3D" id="3.40.50.620">
    <property type="entry name" value="HUPs"/>
    <property type="match status" value="1"/>
</dbReference>
<feature type="binding site" evidence="8">
    <location>
        <begin position="184"/>
        <end position="187"/>
    </location>
    <ligand>
        <name>ATP</name>
        <dbReference type="ChEBI" id="CHEBI:30616"/>
    </ligand>
</feature>
<evidence type="ECO:0000256" key="1">
    <source>
        <dbReference type="ARBA" id="ARBA00004990"/>
    </source>
</evidence>
<evidence type="ECO:0000256" key="8">
    <source>
        <dbReference type="HAMAP-Rule" id="MF_00158"/>
    </source>
</evidence>
<dbReference type="PANTHER" id="PTHR21299:SF1">
    <property type="entry name" value="PANTOATE--BETA-ALANINE LIGASE"/>
    <property type="match status" value="1"/>
</dbReference>
<protein>
    <recommendedName>
        <fullName evidence="8">Pantothenate synthetase</fullName>
        <shortName evidence="8">PS</shortName>
        <ecNumber evidence="8">6.3.2.1</ecNumber>
    </recommendedName>
    <alternativeName>
        <fullName evidence="8">Pantoate--beta-alanine ligase</fullName>
    </alternativeName>
    <alternativeName>
        <fullName evidence="8">Pantoate-activating enzyme</fullName>
    </alternativeName>
</protein>
<dbReference type="KEGG" id="frx:F7310_07415"/>
<keyword evidence="5 8" id="KW-0547">Nucleotide-binding</keyword>
<keyword evidence="6 8" id="KW-0067">ATP-binding</keyword>
<feature type="binding site" evidence="8">
    <location>
        <position position="153"/>
    </location>
    <ligand>
        <name>(R)-pantoate</name>
        <dbReference type="ChEBI" id="CHEBI:15980"/>
    </ligand>
</feature>
<dbReference type="GO" id="GO:0005524">
    <property type="term" value="F:ATP binding"/>
    <property type="evidence" value="ECO:0007669"/>
    <property type="project" value="UniProtKB-KW"/>
</dbReference>
<reference evidence="9 10" key="1">
    <citation type="journal article" date="2016" name="Appl. Environ. Microbiol.">
        <title>Whole genome relationships among Francisella bacteria of diverse origin define new species and provide specific regions for detection.</title>
        <authorList>
            <person name="Challacombe J.F."/>
            <person name="Petersen J.M."/>
            <person name="Gallegos-Graves V."/>
            <person name="Hodge D."/>
            <person name="Pillai S."/>
            <person name="Kuske C.R."/>
        </authorList>
    </citation>
    <scope>NUCLEOTIDE SEQUENCE [LARGE SCALE GENOMIC DNA]</scope>
    <source>
        <strain evidence="10">TX07-7310</strain>
    </source>
</reference>
<keyword evidence="3 8" id="KW-0436">Ligase</keyword>